<keyword evidence="1" id="KW-1133">Transmembrane helix</keyword>
<feature type="transmembrane region" description="Helical" evidence="1">
    <location>
        <begin position="52"/>
        <end position="73"/>
    </location>
</feature>
<dbReference type="EMBL" id="QQXL01000002">
    <property type="protein sequence ID" value="RKW71249.1"/>
    <property type="molecule type" value="Genomic_DNA"/>
</dbReference>
<dbReference type="PANTHER" id="PTHR30199">
    <property type="entry name" value="MFS FAMILY TRANSPORTER, PREDICTED SUBSTRATE BENZOATE"/>
    <property type="match status" value="1"/>
</dbReference>
<evidence type="ECO:0000313" key="3">
    <source>
        <dbReference type="Proteomes" id="UP000273119"/>
    </source>
</evidence>
<sequence length="397" mass="39864">MTRPDARPHPGQDSTGLQEVSAGAVTALVGFTSSFAVVLTGLGAVHASGAQAASGLMALTLLVGLTTLALALAHRLPITVAWSTPGAAVLVGAGAAVGQFSDAVGALLVCALLLIATGLWPWLGRLAQSIPTGIAQAMLAGVLFPLCLQPVLGVASDPWAVLPVILVWLLGLRFAPRWAVPLAFVAAVAVIAVHLIASGRGVEAGVLLPAFAWTWPTLSVTSLIGVALPLYVVTMASQNIPGVAVLRSFGFTAPWRSSLLVTGLGSALAAPLGGHAINLAAISAALAAGEESGVPQERRWRSAAWAGGFYVLLGLGSAAVVAVAVLAPNGVLAAVAGVALIATLGSAVQGAWEDSQERVAVVATFLVAASGVAFAGISAAFWALVVGLVLRWALARR</sequence>
<dbReference type="InterPro" id="IPR004711">
    <property type="entry name" value="Benzoate_Transporter"/>
</dbReference>
<reference evidence="2 3" key="1">
    <citation type="submission" date="2018-07" db="EMBL/GenBank/DDBJ databases">
        <title>Arthrobacter sp. nov., isolated from raw cow's milk with high bacterial count.</title>
        <authorList>
            <person name="Hahne J."/>
            <person name="Isele D."/>
            <person name="Lipski A."/>
        </authorList>
    </citation>
    <scope>NUCLEOTIDE SEQUENCE [LARGE SCALE GENOMIC DNA]</scope>
    <source>
        <strain evidence="2 3">JZ R-183</strain>
    </source>
</reference>
<protein>
    <submittedName>
        <fullName evidence="2">Benzoate transporter</fullName>
    </submittedName>
</protein>
<feature type="transmembrane region" description="Helical" evidence="1">
    <location>
        <begin position="103"/>
        <end position="122"/>
    </location>
</feature>
<feature type="transmembrane region" description="Helical" evidence="1">
    <location>
        <begin position="213"/>
        <end position="233"/>
    </location>
</feature>
<dbReference type="PANTHER" id="PTHR30199:SF0">
    <property type="entry name" value="INNER MEMBRANE PROTEIN YDCO"/>
    <property type="match status" value="1"/>
</dbReference>
<name>A0A496PL49_9MICC</name>
<feature type="transmembrane region" description="Helical" evidence="1">
    <location>
        <begin position="331"/>
        <end position="352"/>
    </location>
</feature>
<feature type="transmembrane region" description="Helical" evidence="1">
    <location>
        <begin position="20"/>
        <end position="46"/>
    </location>
</feature>
<dbReference type="GO" id="GO:0005886">
    <property type="term" value="C:plasma membrane"/>
    <property type="evidence" value="ECO:0007669"/>
    <property type="project" value="TreeGrafter"/>
</dbReference>
<evidence type="ECO:0000256" key="1">
    <source>
        <dbReference type="SAM" id="Phobius"/>
    </source>
</evidence>
<dbReference type="GO" id="GO:0042925">
    <property type="term" value="F:benzoate transmembrane transporter activity"/>
    <property type="evidence" value="ECO:0007669"/>
    <property type="project" value="InterPro"/>
</dbReference>
<feature type="transmembrane region" description="Helical" evidence="1">
    <location>
        <begin position="158"/>
        <end position="175"/>
    </location>
</feature>
<keyword evidence="1" id="KW-0472">Membrane</keyword>
<keyword evidence="3" id="KW-1185">Reference proteome</keyword>
<feature type="transmembrane region" description="Helical" evidence="1">
    <location>
        <begin position="80"/>
        <end position="97"/>
    </location>
</feature>
<feature type="transmembrane region" description="Helical" evidence="1">
    <location>
        <begin position="303"/>
        <end position="325"/>
    </location>
</feature>
<dbReference type="AlphaFoldDB" id="A0A496PL49"/>
<keyword evidence="1" id="KW-0812">Transmembrane</keyword>
<dbReference type="Pfam" id="PF03594">
    <property type="entry name" value="BenE"/>
    <property type="match status" value="1"/>
</dbReference>
<feature type="transmembrane region" description="Helical" evidence="1">
    <location>
        <begin position="359"/>
        <end position="390"/>
    </location>
</feature>
<accession>A0A496PL49</accession>
<comment type="caution">
    <text evidence="2">The sequence shown here is derived from an EMBL/GenBank/DDBJ whole genome shotgun (WGS) entry which is preliminary data.</text>
</comment>
<evidence type="ECO:0000313" key="2">
    <source>
        <dbReference type="EMBL" id="RKW71249.1"/>
    </source>
</evidence>
<dbReference type="NCBIfam" id="TIGR00843">
    <property type="entry name" value="benE"/>
    <property type="match status" value="1"/>
</dbReference>
<proteinExistence type="predicted"/>
<organism evidence="2 3">
    <name type="scientific">Galactobacter caseinivorans</name>
    <dbReference type="NCBI Taxonomy" id="2676123"/>
    <lineage>
        <taxon>Bacteria</taxon>
        <taxon>Bacillati</taxon>
        <taxon>Actinomycetota</taxon>
        <taxon>Actinomycetes</taxon>
        <taxon>Micrococcales</taxon>
        <taxon>Micrococcaceae</taxon>
        <taxon>Galactobacter</taxon>
    </lineage>
</organism>
<gene>
    <name evidence="2" type="ORF">DWQ67_04680</name>
</gene>
<dbReference type="Proteomes" id="UP000273119">
    <property type="component" value="Unassembled WGS sequence"/>
</dbReference>
<feature type="transmembrane region" description="Helical" evidence="1">
    <location>
        <begin position="182"/>
        <end position="201"/>
    </location>
</feature>
<dbReference type="RefSeq" id="WP_121484583.1">
    <property type="nucleotide sequence ID" value="NZ_QQXL01000002.1"/>
</dbReference>